<dbReference type="AlphaFoldDB" id="A0A5J4TGG2"/>
<protein>
    <submittedName>
        <fullName evidence="1">Uncharacterized protein</fullName>
    </submittedName>
</protein>
<evidence type="ECO:0000313" key="1">
    <source>
        <dbReference type="EMBL" id="KAA6357606.1"/>
    </source>
</evidence>
<gene>
    <name evidence="1" type="ORF">EZS28_046866</name>
</gene>
<dbReference type="EMBL" id="SNRW01031146">
    <property type="protein sequence ID" value="KAA6357606.1"/>
    <property type="molecule type" value="Genomic_DNA"/>
</dbReference>
<dbReference type="Proteomes" id="UP000324800">
    <property type="component" value="Unassembled WGS sequence"/>
</dbReference>
<name>A0A5J4TGG2_9EUKA</name>
<organism evidence="1 2">
    <name type="scientific">Streblomastix strix</name>
    <dbReference type="NCBI Taxonomy" id="222440"/>
    <lineage>
        <taxon>Eukaryota</taxon>
        <taxon>Metamonada</taxon>
        <taxon>Preaxostyla</taxon>
        <taxon>Oxymonadida</taxon>
        <taxon>Streblomastigidae</taxon>
        <taxon>Streblomastix</taxon>
    </lineage>
</organism>
<proteinExistence type="predicted"/>
<comment type="caution">
    <text evidence="1">The sequence shown here is derived from an EMBL/GenBank/DDBJ whole genome shotgun (WGS) entry which is preliminary data.</text>
</comment>
<sequence>MQDGRVDVKLANVLSCGEEKGGTKMIQDARKRQTHVGIALTFFSKMREVSIEMKNGRELMRKAMALLVAFSATRMTELAAITRKCLTQQGQNMKIITVIKKRKKYRENYYIKRTRGIRRLEFGGIMIEEKFQE</sequence>
<reference evidence="1 2" key="1">
    <citation type="submission" date="2019-03" db="EMBL/GenBank/DDBJ databases">
        <title>Single cell metagenomics reveals metabolic interactions within the superorganism composed of flagellate Streblomastix strix and complex community of Bacteroidetes bacteria on its surface.</title>
        <authorList>
            <person name="Treitli S.C."/>
            <person name="Kolisko M."/>
            <person name="Husnik F."/>
            <person name="Keeling P."/>
            <person name="Hampl V."/>
        </authorList>
    </citation>
    <scope>NUCLEOTIDE SEQUENCE [LARGE SCALE GENOMIC DNA]</scope>
    <source>
        <strain evidence="1">ST1C</strain>
    </source>
</reference>
<feature type="non-terminal residue" evidence="1">
    <location>
        <position position="133"/>
    </location>
</feature>
<accession>A0A5J4TGG2</accession>
<evidence type="ECO:0000313" key="2">
    <source>
        <dbReference type="Proteomes" id="UP000324800"/>
    </source>
</evidence>